<gene>
    <name evidence="3" type="primary">LOC121102908</name>
</gene>
<dbReference type="AlphaFoldDB" id="A0A8M1FX12"/>
<evidence type="ECO:0000313" key="3">
    <source>
        <dbReference type="RefSeq" id="XP_040487015.1"/>
    </source>
</evidence>
<feature type="region of interest" description="Disordered" evidence="1">
    <location>
        <begin position="42"/>
        <end position="96"/>
    </location>
</feature>
<reference evidence="3" key="2">
    <citation type="submission" date="2025-08" db="UniProtKB">
        <authorList>
            <consortium name="RefSeq"/>
        </authorList>
    </citation>
    <scope>IDENTIFICATION</scope>
    <source>
        <tissue evidence="3">Whole blood</tissue>
    </source>
</reference>
<evidence type="ECO:0000256" key="1">
    <source>
        <dbReference type="SAM" id="MobiDB-lite"/>
    </source>
</evidence>
<dbReference type="OrthoDB" id="660555at2759"/>
<keyword evidence="2" id="KW-1185">Reference proteome</keyword>
<proteinExistence type="predicted"/>
<accession>A0A8M1FX12</accession>
<reference evidence="2" key="1">
    <citation type="submission" date="2024-06" db="UniProtKB">
        <authorList>
            <consortium name="RefSeq"/>
        </authorList>
    </citation>
    <scope>NUCLEOTIDE SEQUENCE [LARGE SCALE GENOMIC DNA]</scope>
</reference>
<feature type="compositionally biased region" description="Basic and acidic residues" evidence="1">
    <location>
        <begin position="462"/>
        <end position="473"/>
    </location>
</feature>
<feature type="compositionally biased region" description="Basic and acidic residues" evidence="1">
    <location>
        <begin position="42"/>
        <end position="59"/>
    </location>
</feature>
<protein>
    <submittedName>
        <fullName evidence="3">Uncharacterized protein LOC121102908</fullName>
    </submittedName>
</protein>
<dbReference type="RefSeq" id="XP_040487015.1">
    <property type="nucleotide sequence ID" value="XM_040631081.1"/>
</dbReference>
<feature type="compositionally biased region" description="Polar residues" evidence="1">
    <location>
        <begin position="123"/>
        <end position="132"/>
    </location>
</feature>
<feature type="region of interest" description="Disordered" evidence="1">
    <location>
        <begin position="117"/>
        <end position="142"/>
    </location>
</feature>
<organism evidence="2 3">
    <name type="scientific">Ursus maritimus</name>
    <name type="common">Polar bear</name>
    <name type="synonym">Thalarctos maritimus</name>
    <dbReference type="NCBI Taxonomy" id="29073"/>
    <lineage>
        <taxon>Eukaryota</taxon>
        <taxon>Metazoa</taxon>
        <taxon>Chordata</taxon>
        <taxon>Craniata</taxon>
        <taxon>Vertebrata</taxon>
        <taxon>Euteleostomi</taxon>
        <taxon>Mammalia</taxon>
        <taxon>Eutheria</taxon>
        <taxon>Laurasiatheria</taxon>
        <taxon>Carnivora</taxon>
        <taxon>Caniformia</taxon>
        <taxon>Ursidae</taxon>
        <taxon>Ursus</taxon>
    </lineage>
</organism>
<evidence type="ECO:0000313" key="2">
    <source>
        <dbReference type="Proteomes" id="UP000261680"/>
    </source>
</evidence>
<dbReference type="Proteomes" id="UP000261680">
    <property type="component" value="Chromosome X"/>
</dbReference>
<dbReference type="KEGG" id="umr:121102908"/>
<sequence>METLSSCRTASLSKLVPNGYLDQVFPGHPDIEGLAREIGLQESEHCDQGDLSPREESGQNKKKTKANKIWNFVSRKKRPSSQGKRPQSMILLEDHSRPSELKTKITLLDRMKSFKRLKPSIRASKNSPPRNSKAQEHQKPSGIYWMRKAEEAIKPFRHSYAGHIEGLEPFLSGVQRPVHISKKVNQKVLAFDDFGIQVEEDSWEEEDPEQSSSSRRSRSYLKSMFLGDHEAPHTSGHSRIQEPKASIKGLTLEGHVEGSNEEKPGHLRQDRAMPFGGVIKFFSNVAEVTRKWRVFSRQESQMGHHREAYFVSDNKSFILEGTTSQGSYPLDLPCQPPEAALWDSAVGRCLHCQHKASQASDTFKMSTEGEEMSDKSLTTSALASASASSAIFEFQDDPMAPNGCSGHYSCAFTREHSSSKELNEDNEIVVSFLKESDSPGESPGMGTCVRRVTTDAIMEKLEEKPSETEEQKACRGPKGYSQAGQPQESNLGMGAVKAESKASKAYTGVPSIQVRWKLALPKYHLKHSEPPKPAKLLCSPHSPTFHQEYPGRNSPISQVPETRLILKSCAMFAPSLDRIPVVTPQFNLEPKLKLWEWKPSDLDHLMMSKTAIFLRLWDISLALQPSPNPSRR</sequence>
<feature type="region of interest" description="Disordered" evidence="1">
    <location>
        <begin position="462"/>
        <end position="496"/>
    </location>
</feature>
<name>A0A8M1FX12_URSMA</name>
<dbReference type="GeneID" id="121102908"/>